<evidence type="ECO:0000256" key="4">
    <source>
        <dbReference type="ARBA" id="ARBA00023065"/>
    </source>
</evidence>
<keyword evidence="4" id="KW-0406">Ion transport</keyword>
<dbReference type="Pfam" id="PF03160">
    <property type="entry name" value="Calx-beta"/>
    <property type="match status" value="2"/>
</dbReference>
<reference evidence="6 7" key="1">
    <citation type="journal article" date="2019" name="J Genomics">
        <title>The Draft Genome of a Hydrogen-producing Cyanobacterium, Arthrospira platensis NIES-46.</title>
        <authorList>
            <person name="Suzuki S."/>
            <person name="Yamaguchi H."/>
            <person name="Kawachi M."/>
        </authorList>
    </citation>
    <scope>NUCLEOTIDE SEQUENCE [LARGE SCALE GENOMIC DNA]</scope>
    <source>
        <strain evidence="6 7">NIES-46</strain>
    </source>
</reference>
<dbReference type="PANTHER" id="PTHR11878:SF65">
    <property type="entry name" value="NA_CA-EXCHANGE PROTEIN, ISOFORM G"/>
    <property type="match status" value="1"/>
</dbReference>
<keyword evidence="7" id="KW-1185">Reference proteome</keyword>
<dbReference type="Proteomes" id="UP000326169">
    <property type="component" value="Unassembled WGS sequence"/>
</dbReference>
<keyword evidence="1" id="KW-0732">Signal</keyword>
<dbReference type="InterPro" id="IPR038081">
    <property type="entry name" value="CalX-like_sf"/>
</dbReference>
<sequence length="632" mass="67076">MEEIEVVESDGNIIITVERTGDTSSTVTVDYATVDDTAIAGEDYIASSGTLIFSAGETIQNIDIQIIDDNEVEDTEQFRIVLSNPTGGLTLGDRDSIILSIIDDDVEPSVIEFSDAIFSVNEDGTPISEITVIRSGESLGEISVDVIPTDGTATAGEDYINSPITVTFGDGDTTPKTVTIPIIDDDIFEPTETVILSLSNLTGSATLGSQESATLFIVDNDSTNNLQLESATYLGTPGNDSASAAVISPVDSAIIIAGNFDGVGQIKRLEDGNTEPLSITNLGGNVRHLDVDRDSGEIVAVGDFGIRVYDSTAANILWSDTGIFDRVSIANNGNIATLTNSSDTVTLWSATGTQLATTTLTGTDIRPADIAIDPNGDRIFVTGFNQVTSNLQTPFLRAFDTGLNQLWNTWDYSASEVTGQNLGADTRGERITFGQDGGLYFLGKTDGGNNVFQRDGQDITQNLSTMVNVDQFNNFSGAGSGSFTFHAKIDPNNGDIERGQFIVTRTSTGANSFNPNSITADEFGQVYIGGASAFQLQNRADKTINGQPVGNYTLGEMAVLGLSPDYTIRRFWNPLTQPGDNGSRGTVNAFTVRNGQAVIFGTVTQPDVFTTSAAINPNALGGNDTYLATWRV</sequence>
<protein>
    <recommendedName>
        <fullName evidence="5">Calx-beta domain-containing protein</fullName>
    </recommendedName>
</protein>
<feature type="domain" description="Calx-beta" evidence="5">
    <location>
        <begin position="97"/>
        <end position="199"/>
    </location>
</feature>
<dbReference type="SUPFAM" id="SSF141072">
    <property type="entry name" value="CalX-like"/>
    <property type="match status" value="2"/>
</dbReference>
<evidence type="ECO:0000259" key="5">
    <source>
        <dbReference type="SMART" id="SM00237"/>
    </source>
</evidence>
<evidence type="ECO:0000313" key="6">
    <source>
        <dbReference type="EMBL" id="GCE95929.1"/>
    </source>
</evidence>
<gene>
    <name evidence="6" type="ORF">NIES46_39950</name>
</gene>
<dbReference type="SUPFAM" id="SSF50960">
    <property type="entry name" value="TolB, C-terminal domain"/>
    <property type="match status" value="1"/>
</dbReference>
<keyword evidence="4" id="KW-0813">Transport</keyword>
<name>A0A5M3TEE1_LIMPL</name>
<keyword evidence="2" id="KW-0677">Repeat</keyword>
<dbReference type="PANTHER" id="PTHR11878">
    <property type="entry name" value="SODIUM/CALCIUM EXCHANGER"/>
    <property type="match status" value="1"/>
</dbReference>
<keyword evidence="3" id="KW-0106">Calcium</keyword>
<proteinExistence type="predicted"/>
<evidence type="ECO:0000256" key="2">
    <source>
        <dbReference type="ARBA" id="ARBA00022737"/>
    </source>
</evidence>
<evidence type="ECO:0000313" key="7">
    <source>
        <dbReference type="Proteomes" id="UP000326169"/>
    </source>
</evidence>
<dbReference type="InterPro" id="IPR015943">
    <property type="entry name" value="WD40/YVTN_repeat-like_dom_sf"/>
</dbReference>
<dbReference type="EMBL" id="BIMW01000154">
    <property type="protein sequence ID" value="GCE95929.1"/>
    <property type="molecule type" value="Genomic_DNA"/>
</dbReference>
<dbReference type="SMART" id="SM00237">
    <property type="entry name" value="Calx_beta"/>
    <property type="match status" value="2"/>
</dbReference>
<accession>A0A5M3TEE1</accession>
<evidence type="ECO:0000256" key="1">
    <source>
        <dbReference type="ARBA" id="ARBA00022729"/>
    </source>
</evidence>
<dbReference type="Gene3D" id="2.60.40.2030">
    <property type="match status" value="2"/>
</dbReference>
<dbReference type="Gene3D" id="2.130.10.10">
    <property type="entry name" value="YVTN repeat-like/Quinoprotein amine dehydrogenase"/>
    <property type="match status" value="1"/>
</dbReference>
<feature type="domain" description="Calx-beta" evidence="5">
    <location>
        <begin position="2"/>
        <end position="83"/>
    </location>
</feature>
<evidence type="ECO:0000256" key="3">
    <source>
        <dbReference type="ARBA" id="ARBA00022837"/>
    </source>
</evidence>
<organism evidence="6 7">
    <name type="scientific">Limnospira platensis NIES-46</name>
    <dbReference type="NCBI Taxonomy" id="1236695"/>
    <lineage>
        <taxon>Bacteria</taxon>
        <taxon>Bacillati</taxon>
        <taxon>Cyanobacteriota</taxon>
        <taxon>Cyanophyceae</taxon>
        <taxon>Oscillatoriophycideae</taxon>
        <taxon>Oscillatoriales</taxon>
        <taxon>Sirenicapillariaceae</taxon>
        <taxon>Limnospira</taxon>
    </lineage>
</organism>
<dbReference type="InterPro" id="IPR003644">
    <property type="entry name" value="Calx_beta"/>
</dbReference>
<dbReference type="InterPro" id="IPR051171">
    <property type="entry name" value="CaCA"/>
</dbReference>
<comment type="caution">
    <text evidence="6">The sequence shown here is derived from an EMBL/GenBank/DDBJ whole genome shotgun (WGS) entry which is preliminary data.</text>
</comment>